<dbReference type="Pfam" id="PF16010">
    <property type="entry name" value="CDH-cyt"/>
    <property type="match status" value="1"/>
</dbReference>
<evidence type="ECO:0000256" key="1">
    <source>
        <dbReference type="ARBA" id="ARBA00004370"/>
    </source>
</evidence>
<dbReference type="SMART" id="SM00665">
    <property type="entry name" value="B561"/>
    <property type="match status" value="1"/>
</dbReference>
<dbReference type="OrthoDB" id="19261at2759"/>
<evidence type="ECO:0000256" key="6">
    <source>
        <dbReference type="ARBA" id="ARBA00023136"/>
    </source>
</evidence>
<feature type="chain" id="PRO_5025542825" evidence="9">
    <location>
        <begin position="27"/>
        <end position="478"/>
    </location>
</feature>
<keyword evidence="4" id="KW-0249">Electron transport</keyword>
<dbReference type="InterPro" id="IPR006593">
    <property type="entry name" value="Cyt_b561/ferric_Rdtase_TM"/>
</dbReference>
<evidence type="ECO:0000256" key="9">
    <source>
        <dbReference type="SAM" id="SignalP"/>
    </source>
</evidence>
<dbReference type="Gene3D" id="1.20.120.1770">
    <property type="match status" value="1"/>
</dbReference>
<gene>
    <name evidence="12" type="ORF">K452DRAFT_256563</name>
</gene>
<dbReference type="SMART" id="SM00664">
    <property type="entry name" value="DoH"/>
    <property type="match status" value="1"/>
</dbReference>
<organism evidence="12 13">
    <name type="scientific">Aplosporella prunicola CBS 121167</name>
    <dbReference type="NCBI Taxonomy" id="1176127"/>
    <lineage>
        <taxon>Eukaryota</taxon>
        <taxon>Fungi</taxon>
        <taxon>Dikarya</taxon>
        <taxon>Ascomycota</taxon>
        <taxon>Pezizomycotina</taxon>
        <taxon>Dothideomycetes</taxon>
        <taxon>Dothideomycetes incertae sedis</taxon>
        <taxon>Botryosphaeriales</taxon>
        <taxon>Aplosporellaceae</taxon>
        <taxon>Aplosporella</taxon>
    </lineage>
</organism>
<dbReference type="GeneID" id="54295900"/>
<protein>
    <submittedName>
        <fullName evidence="12">Iron reductase domain protein</fullName>
    </submittedName>
</protein>
<dbReference type="SUPFAM" id="SSF49344">
    <property type="entry name" value="CBD9-like"/>
    <property type="match status" value="1"/>
</dbReference>
<dbReference type="RefSeq" id="XP_033394066.1">
    <property type="nucleotide sequence ID" value="XM_033538404.1"/>
</dbReference>
<keyword evidence="6 8" id="KW-0472">Membrane</keyword>
<dbReference type="Gene3D" id="2.60.40.1210">
    <property type="entry name" value="Cellobiose dehydrogenase, cytochrome domain"/>
    <property type="match status" value="1"/>
</dbReference>
<accession>A0A6A6B4M5</accession>
<evidence type="ECO:0000256" key="4">
    <source>
        <dbReference type="ARBA" id="ARBA00022982"/>
    </source>
</evidence>
<dbReference type="CDD" id="cd09630">
    <property type="entry name" value="CDH_like_cytochrome"/>
    <property type="match status" value="1"/>
</dbReference>
<comment type="subcellular location">
    <subcellularLocation>
        <location evidence="1">Membrane</location>
    </subcellularLocation>
</comment>
<feature type="compositionally biased region" description="Pro residues" evidence="7">
    <location>
        <begin position="421"/>
        <end position="431"/>
    </location>
</feature>
<dbReference type="CDD" id="cd08760">
    <property type="entry name" value="Cyt_b561_FRRS1_like"/>
    <property type="match status" value="1"/>
</dbReference>
<dbReference type="PANTHER" id="PTHR47797">
    <property type="entry name" value="DEHYDROGENASE, PUTATIVE (AFU_ORTHOLOGUE AFUA_8G05805)-RELATED"/>
    <property type="match status" value="1"/>
</dbReference>
<keyword evidence="2" id="KW-0813">Transport</keyword>
<evidence type="ECO:0000259" key="10">
    <source>
        <dbReference type="SMART" id="SM00664"/>
    </source>
</evidence>
<dbReference type="InterPro" id="IPR005018">
    <property type="entry name" value="DOMON_domain"/>
</dbReference>
<evidence type="ECO:0000313" key="12">
    <source>
        <dbReference type="EMBL" id="KAF2138353.1"/>
    </source>
</evidence>
<dbReference type="Proteomes" id="UP000799438">
    <property type="component" value="Unassembled WGS sequence"/>
</dbReference>
<feature type="signal peptide" evidence="9">
    <location>
        <begin position="1"/>
        <end position="26"/>
    </location>
</feature>
<evidence type="ECO:0000256" key="8">
    <source>
        <dbReference type="SAM" id="Phobius"/>
    </source>
</evidence>
<dbReference type="EMBL" id="ML995497">
    <property type="protein sequence ID" value="KAF2138353.1"/>
    <property type="molecule type" value="Genomic_DNA"/>
</dbReference>
<dbReference type="GO" id="GO:0016020">
    <property type="term" value="C:membrane"/>
    <property type="evidence" value="ECO:0007669"/>
    <property type="project" value="UniProtKB-SubCell"/>
</dbReference>
<feature type="compositionally biased region" description="Polar residues" evidence="7">
    <location>
        <begin position="447"/>
        <end position="458"/>
    </location>
</feature>
<evidence type="ECO:0000259" key="11">
    <source>
        <dbReference type="SMART" id="SM00665"/>
    </source>
</evidence>
<feature type="transmembrane region" description="Helical" evidence="8">
    <location>
        <begin position="280"/>
        <end position="301"/>
    </location>
</feature>
<feature type="transmembrane region" description="Helical" evidence="8">
    <location>
        <begin position="252"/>
        <end position="273"/>
    </location>
</feature>
<evidence type="ECO:0000256" key="2">
    <source>
        <dbReference type="ARBA" id="ARBA00022448"/>
    </source>
</evidence>
<dbReference type="InterPro" id="IPR018825">
    <property type="entry name" value="DUF2427"/>
</dbReference>
<feature type="domain" description="Cytochrome b561" evidence="11">
    <location>
        <begin position="250"/>
        <end position="371"/>
    </location>
</feature>
<feature type="transmembrane region" description="Helical" evidence="8">
    <location>
        <begin position="313"/>
        <end position="334"/>
    </location>
</feature>
<dbReference type="InterPro" id="IPR015920">
    <property type="entry name" value="Cellobiose_DH-like_cyt"/>
</dbReference>
<keyword evidence="3 8" id="KW-0812">Transmembrane</keyword>
<dbReference type="AlphaFoldDB" id="A0A6A6B4M5"/>
<evidence type="ECO:0000256" key="7">
    <source>
        <dbReference type="SAM" id="MobiDB-lite"/>
    </source>
</evidence>
<dbReference type="PANTHER" id="PTHR47797:SF1">
    <property type="entry name" value="CYTOCHROME B561 DOMAIN-CONTAINING PROTEIN-RELATED"/>
    <property type="match status" value="1"/>
</dbReference>
<feature type="domain" description="DOMON" evidence="10">
    <location>
        <begin position="85"/>
        <end position="183"/>
    </location>
</feature>
<keyword evidence="9" id="KW-0732">Signal</keyword>
<evidence type="ECO:0000313" key="13">
    <source>
        <dbReference type="Proteomes" id="UP000799438"/>
    </source>
</evidence>
<evidence type="ECO:0000256" key="5">
    <source>
        <dbReference type="ARBA" id="ARBA00022989"/>
    </source>
</evidence>
<keyword evidence="5 8" id="KW-1133">Transmembrane helix</keyword>
<proteinExistence type="predicted"/>
<feature type="region of interest" description="Disordered" evidence="7">
    <location>
        <begin position="410"/>
        <end position="478"/>
    </location>
</feature>
<name>A0A6A6B4M5_9PEZI</name>
<keyword evidence="13" id="KW-1185">Reference proteome</keyword>
<feature type="transmembrane region" description="Helical" evidence="8">
    <location>
        <begin position="380"/>
        <end position="399"/>
    </location>
</feature>
<sequence>MASILLRLIHISCLALVLSLIQPAVASIASLGIRDDTPANSTDPAYSTFVHEPKPNSGNFTFSLTAVKESNDLYMHLFAPATYEWVGVGIGKHMKDAVMFIIYHDSSGKNVTFSPRKASGHTEPTYQSSFDCFVDGSSPNIIPGDKSERVSNWYSVNAHCRNIAKMADLNLNSKEAPFIFAIGPDEYTVESDSKAANLRFHVAHGSFTMDMTQATQQNAEGAGTSFGDGSLKGSNKKGFRDDGKTYGTPAHGLLMCVSFLFVFPIGVLCLRVMERVKLHFGTQVVGSGLVIIGMALGLWIGQTYNKSKHVNSAHQILGLIVVALLVIQLCLGYFHHRLYLQTRLPTLSGKIHRNLGPLVLSAGIINGALGFRFADAHRHNIFYLIIALLVMILVTYALWSKTRKDKKKAMSGMGIHAGAQPAPPPPPPPPYSAHAQNPGLAPDSISGHYNPSANSSRSDIALADMGYGAQPTQPRQMV</sequence>
<dbReference type="Pfam" id="PF10348">
    <property type="entry name" value="DUF2427"/>
    <property type="match status" value="1"/>
</dbReference>
<evidence type="ECO:0000256" key="3">
    <source>
        <dbReference type="ARBA" id="ARBA00022692"/>
    </source>
</evidence>
<reference evidence="12" key="1">
    <citation type="journal article" date="2020" name="Stud. Mycol.">
        <title>101 Dothideomycetes genomes: a test case for predicting lifestyles and emergence of pathogens.</title>
        <authorList>
            <person name="Haridas S."/>
            <person name="Albert R."/>
            <person name="Binder M."/>
            <person name="Bloem J."/>
            <person name="Labutti K."/>
            <person name="Salamov A."/>
            <person name="Andreopoulos B."/>
            <person name="Baker S."/>
            <person name="Barry K."/>
            <person name="Bills G."/>
            <person name="Bluhm B."/>
            <person name="Cannon C."/>
            <person name="Castanera R."/>
            <person name="Culley D."/>
            <person name="Daum C."/>
            <person name="Ezra D."/>
            <person name="Gonzalez J."/>
            <person name="Henrissat B."/>
            <person name="Kuo A."/>
            <person name="Liang C."/>
            <person name="Lipzen A."/>
            <person name="Lutzoni F."/>
            <person name="Magnuson J."/>
            <person name="Mondo S."/>
            <person name="Nolan M."/>
            <person name="Ohm R."/>
            <person name="Pangilinan J."/>
            <person name="Park H.-J."/>
            <person name="Ramirez L."/>
            <person name="Alfaro M."/>
            <person name="Sun H."/>
            <person name="Tritt A."/>
            <person name="Yoshinaga Y."/>
            <person name="Zwiers L.-H."/>
            <person name="Turgeon B."/>
            <person name="Goodwin S."/>
            <person name="Spatafora J."/>
            <person name="Crous P."/>
            <person name="Grigoriev I."/>
        </authorList>
    </citation>
    <scope>NUCLEOTIDE SEQUENCE</scope>
    <source>
        <strain evidence="12">CBS 121167</strain>
    </source>
</reference>
<feature type="transmembrane region" description="Helical" evidence="8">
    <location>
        <begin position="355"/>
        <end position="374"/>
    </location>
</feature>